<comment type="pathway">
    <text evidence="5">Cofactor biosynthesis; nicotinate biosynthesis; nicotinate from nicotinamide: step 1/1.</text>
</comment>
<dbReference type="GO" id="GO:0019363">
    <property type="term" value="P:pyridine nucleotide biosynthetic process"/>
    <property type="evidence" value="ECO:0007669"/>
    <property type="project" value="UniProtKB-KW"/>
</dbReference>
<keyword evidence="11" id="KW-1185">Reference proteome</keyword>
<evidence type="ECO:0000256" key="5">
    <source>
        <dbReference type="ARBA" id="ARBA00037900"/>
    </source>
</evidence>
<comment type="similarity">
    <text evidence="1">Belongs to the isochorismatase family.</text>
</comment>
<dbReference type="HOGENOM" id="CLU_068979_13_1_6"/>
<dbReference type="InterPro" id="IPR000868">
    <property type="entry name" value="Isochorismatase-like_dom"/>
</dbReference>
<evidence type="ECO:0000256" key="4">
    <source>
        <dbReference type="ARBA" id="ARBA00022801"/>
    </source>
</evidence>
<gene>
    <name evidence="10" type="primary">pncA</name>
    <name evidence="10" type="ordered locus">EBL_c23510</name>
</gene>
<dbReference type="STRING" id="630626.EBL_c23510"/>
<evidence type="ECO:0000256" key="6">
    <source>
        <dbReference type="ARBA" id="ARBA00039017"/>
    </source>
</evidence>
<dbReference type="Proteomes" id="UP000001955">
    <property type="component" value="Chromosome"/>
</dbReference>
<evidence type="ECO:0000313" key="10">
    <source>
        <dbReference type="EMBL" id="AFJ47440.1"/>
    </source>
</evidence>
<dbReference type="FunFam" id="3.40.50.850:FF:000006">
    <property type="entry name" value="Bifunctional pyrazinamidase/nicotinamidase"/>
    <property type="match status" value="1"/>
</dbReference>
<dbReference type="PATRIC" id="fig|630626.3.peg.2273"/>
<dbReference type="CDD" id="cd01011">
    <property type="entry name" value="nicotinamidase"/>
    <property type="match status" value="1"/>
</dbReference>
<dbReference type="NCBIfam" id="NF008623">
    <property type="entry name" value="PRK11609.1"/>
    <property type="match status" value="1"/>
</dbReference>
<dbReference type="OrthoDB" id="9791276at2"/>
<keyword evidence="2" id="KW-0662">Pyridine nucleotide biosynthesis</keyword>
<evidence type="ECO:0000313" key="11">
    <source>
        <dbReference type="Proteomes" id="UP000001955"/>
    </source>
</evidence>
<evidence type="ECO:0000256" key="2">
    <source>
        <dbReference type="ARBA" id="ARBA00022642"/>
    </source>
</evidence>
<sequence length="215" mass="23166">MKQTALLLVDLQNDFCAGGALAVPRGDETIPVANRLIAAFTGQNAPVIATRDWHPAGHGSFASTHQTTPYTRGELDGLPQTWWPDHCIQHSPGAQLHPLLNGSAVTVTIDKGQDPQIDSYSGFFDNGHRQQTGLSDWLTRHQINHLVVLGLATDYCVKFTVLDALALHYGVDVITDGCRGVNIAPEDSALAFQEMAAAGATLYTLADWLDTHPAC</sequence>
<protein>
    <recommendedName>
        <fullName evidence="8">Nicotinamidase</fullName>
        <ecNumber evidence="6">3.5.1.19</ecNumber>
    </recommendedName>
    <alternativeName>
        <fullName evidence="7">Nicotinamide deamidase</fullName>
    </alternativeName>
</protein>
<dbReference type="EMBL" id="CP001560">
    <property type="protein sequence ID" value="AFJ47440.1"/>
    <property type="molecule type" value="Genomic_DNA"/>
</dbReference>
<dbReference type="KEGG" id="ebt:EBL_c23510"/>
<dbReference type="InterPro" id="IPR036380">
    <property type="entry name" value="Isochorismatase-like_sf"/>
</dbReference>
<keyword evidence="4" id="KW-0378">Hydrolase</keyword>
<reference evidence="10 11" key="1">
    <citation type="journal article" date="2012" name="J. Bacteriol.">
        <title>Complete genome sequence of the B12-producing Shimwellia blattae strain DSM 4481, isolated from a cockroach.</title>
        <authorList>
            <person name="Brzuszkiewicz E."/>
            <person name="Waschkowitz T."/>
            <person name="Wiezer A."/>
            <person name="Daniel R."/>
        </authorList>
    </citation>
    <scope>NUCLEOTIDE SEQUENCE [LARGE SCALE GENOMIC DNA]</scope>
    <source>
        <strain evidence="11">ATCC 29907 / DSM 4481 / JCM 1650 / NBRC 105725 / CDC 9005-74</strain>
    </source>
</reference>
<dbReference type="EC" id="3.5.1.19" evidence="6"/>
<dbReference type="SUPFAM" id="SSF52499">
    <property type="entry name" value="Isochorismatase-like hydrolases"/>
    <property type="match status" value="1"/>
</dbReference>
<proteinExistence type="inferred from homology"/>
<dbReference type="PANTHER" id="PTHR11080:SF2">
    <property type="entry name" value="LD05707P"/>
    <property type="match status" value="1"/>
</dbReference>
<evidence type="ECO:0000259" key="9">
    <source>
        <dbReference type="Pfam" id="PF00857"/>
    </source>
</evidence>
<name>I2BA86_SHIBC</name>
<evidence type="ECO:0000256" key="1">
    <source>
        <dbReference type="ARBA" id="ARBA00006336"/>
    </source>
</evidence>
<evidence type="ECO:0000256" key="3">
    <source>
        <dbReference type="ARBA" id="ARBA00022723"/>
    </source>
</evidence>
<accession>K6VUF4</accession>
<organism evidence="10 11">
    <name type="scientific">Shimwellia blattae (strain ATCC 29907 / DSM 4481 / JCM 1650 / NBRC 105725 / CDC 9005-74)</name>
    <name type="common">Escherichia blattae</name>
    <dbReference type="NCBI Taxonomy" id="630626"/>
    <lineage>
        <taxon>Bacteria</taxon>
        <taxon>Pseudomonadati</taxon>
        <taxon>Pseudomonadota</taxon>
        <taxon>Gammaproteobacteria</taxon>
        <taxon>Enterobacterales</taxon>
        <taxon>Enterobacteriaceae</taxon>
        <taxon>Shimwellia</taxon>
    </lineage>
</organism>
<dbReference type="PANTHER" id="PTHR11080">
    <property type="entry name" value="PYRAZINAMIDASE/NICOTINAMIDASE"/>
    <property type="match status" value="1"/>
</dbReference>
<dbReference type="RefSeq" id="WP_002440309.1">
    <property type="nucleotide sequence ID" value="NC_017910.1"/>
</dbReference>
<feature type="domain" description="Isochorismatase-like" evidence="9">
    <location>
        <begin position="4"/>
        <end position="206"/>
    </location>
</feature>
<dbReference type="InterPro" id="IPR052347">
    <property type="entry name" value="Isochorismatase_Nicotinamidase"/>
</dbReference>
<dbReference type="Gene3D" id="3.40.50.850">
    <property type="entry name" value="Isochorismatase-like"/>
    <property type="match status" value="1"/>
</dbReference>
<keyword evidence="3" id="KW-0479">Metal-binding</keyword>
<evidence type="ECO:0000256" key="8">
    <source>
        <dbReference type="ARBA" id="ARBA00072277"/>
    </source>
</evidence>
<dbReference type="eggNOG" id="COG1335">
    <property type="taxonomic scope" value="Bacteria"/>
</dbReference>
<dbReference type="GO" id="GO:0046872">
    <property type="term" value="F:metal ion binding"/>
    <property type="evidence" value="ECO:0007669"/>
    <property type="project" value="UniProtKB-KW"/>
</dbReference>
<dbReference type="AlphaFoldDB" id="I2BA86"/>
<dbReference type="Pfam" id="PF00857">
    <property type="entry name" value="Isochorismatase"/>
    <property type="match status" value="1"/>
</dbReference>
<dbReference type="GO" id="GO:0008936">
    <property type="term" value="F:nicotinamidase activity"/>
    <property type="evidence" value="ECO:0007669"/>
    <property type="project" value="UniProtKB-EC"/>
</dbReference>
<accession>I2BA86</accession>
<evidence type="ECO:0000256" key="7">
    <source>
        <dbReference type="ARBA" id="ARBA00043224"/>
    </source>
</evidence>